<dbReference type="PANTHER" id="PTHR47234">
    <property type="match status" value="1"/>
</dbReference>
<evidence type="ECO:0000256" key="4">
    <source>
        <dbReference type="ARBA" id="ARBA00022692"/>
    </source>
</evidence>
<dbReference type="InterPro" id="IPR008969">
    <property type="entry name" value="CarboxyPept-like_regulatory"/>
</dbReference>
<keyword evidence="14" id="KW-1185">Reference proteome</keyword>
<evidence type="ECO:0000259" key="11">
    <source>
        <dbReference type="Pfam" id="PF00593"/>
    </source>
</evidence>
<comment type="subcellular location">
    <subcellularLocation>
        <location evidence="1 8">Cell outer membrane</location>
        <topology evidence="1 8">Multi-pass membrane protein</topology>
    </subcellularLocation>
</comment>
<dbReference type="InterPro" id="IPR039426">
    <property type="entry name" value="TonB-dep_rcpt-like"/>
</dbReference>
<evidence type="ECO:0000256" key="7">
    <source>
        <dbReference type="ARBA" id="ARBA00023237"/>
    </source>
</evidence>
<evidence type="ECO:0000256" key="8">
    <source>
        <dbReference type="PROSITE-ProRule" id="PRU01360"/>
    </source>
</evidence>
<feature type="chain" id="PRO_5046901113" evidence="10">
    <location>
        <begin position="27"/>
        <end position="991"/>
    </location>
</feature>
<dbReference type="Proteomes" id="UP001207742">
    <property type="component" value="Unassembled WGS sequence"/>
</dbReference>
<dbReference type="SUPFAM" id="SSF49464">
    <property type="entry name" value="Carboxypeptidase regulatory domain-like"/>
    <property type="match status" value="1"/>
</dbReference>
<evidence type="ECO:0000256" key="3">
    <source>
        <dbReference type="ARBA" id="ARBA00022452"/>
    </source>
</evidence>
<dbReference type="Pfam" id="PF07715">
    <property type="entry name" value="Plug"/>
    <property type="match status" value="1"/>
</dbReference>
<evidence type="ECO:0000256" key="6">
    <source>
        <dbReference type="ARBA" id="ARBA00023136"/>
    </source>
</evidence>
<organism evidence="13 14">
    <name type="scientific">Chitinophaga nivalis</name>
    <dbReference type="NCBI Taxonomy" id="2991709"/>
    <lineage>
        <taxon>Bacteria</taxon>
        <taxon>Pseudomonadati</taxon>
        <taxon>Bacteroidota</taxon>
        <taxon>Chitinophagia</taxon>
        <taxon>Chitinophagales</taxon>
        <taxon>Chitinophagaceae</taxon>
        <taxon>Chitinophaga</taxon>
    </lineage>
</organism>
<dbReference type="InterPro" id="IPR000531">
    <property type="entry name" value="Beta-barrel_TonB"/>
</dbReference>
<dbReference type="Gene3D" id="2.40.170.20">
    <property type="entry name" value="TonB-dependent receptor, beta-barrel domain"/>
    <property type="match status" value="1"/>
</dbReference>
<feature type="domain" description="TonB-dependent receptor plug" evidence="12">
    <location>
        <begin position="232"/>
        <end position="351"/>
    </location>
</feature>
<evidence type="ECO:0000256" key="10">
    <source>
        <dbReference type="SAM" id="SignalP"/>
    </source>
</evidence>
<sequence length="991" mass="108678">MKLILHATTQTAFLCLLFQTTTPVSAHPFMLPRPLSVENRVLQESQLKAVLSDLEKRFHVSFVYMDQLVRNQTVAHFTENNHNTVEEELTRLLTPFHLTFKRVTEKQITITALPAPVTRKKEKNNTEKEISAAPLGIIKGRILAATDHTPLPGARISVKGKNTGAITNNEGVFQLNVTPGDVLVISYVGYDTQEISVGNQTSWDIELTATAQKMGEVVVIGSRGNIARTNVEKPVPIDVISGKEMQKTGQTELGQMIHFSAPSFNSTKHGISNVTSYVDPATLRGLGPDQTLVLINGKRRHQSSALNVNNVVGRGTVGTDLNAIPTAAIERVEILRDGAAAQYGSDAIAGIVNIQLKRNDKGGSVTGHYGATKEGDGQTYEQAVNFGLPLGRKGGFINTTFQFHHNEPTDRSGDYTGRVYVNDKTQDDAMVKTRNFNRDVARYGIAKNTMGVGFYNAELPMGKNWTLYSFGGYSYKDMTAYGFLRPPSNEKRTVLNIYPNGYSPVFPGTLKDVAATAGLKKTLATGWNMDFSTTYGSNRIDMYVNNTVNPSYGEASPVSFYTGSLAFGQSTSNVNFSKNFRNIGALESFSMALGAEFRMERYRMKAGDEASWKKGPVTQTDVGSSGREGISVDNAIARSRNNIGVYVDVESDITKQLLLGAAIRFENYSDFGANLSGKLSARWKLAEAFALRGSVNRSFRAPSMHQLYYSSNADAQWLTINGIFDSYPVAHLRNDNPYVQQLGVGKLKAEISMDYNAGFTLQLGHKFLMTVDAYQIDIKDRVVISAQLDATSTLLAPVFNGSGYAQVQFFSNAVDTRTKGLDMVATYREKFNPKNELTLNAAVMLNQTRLIGNIRTPDKLQALGGAIIDRIMIGLIEVAQPRNKVIVSANYRLGKVEALIRGTRFGEVTARQGDAKLDQTFGAKIITDVALTYNITPHIAWSAGANNIGNVYPDKIAHPSLTSSGQTPYTRFTSQFGFMGAYYYSAIRIGF</sequence>
<keyword evidence="5 9" id="KW-0798">TonB box</keyword>
<gene>
    <name evidence="13" type="ORF">OL497_22985</name>
</gene>
<evidence type="ECO:0000259" key="12">
    <source>
        <dbReference type="Pfam" id="PF07715"/>
    </source>
</evidence>
<reference evidence="13 14" key="1">
    <citation type="submission" date="2022-10" db="EMBL/GenBank/DDBJ databases">
        <title>Chitinophaga nivalis PC15 sp. nov., isolated from Pyeongchang county, South Korea.</title>
        <authorList>
            <person name="Trinh H.N."/>
        </authorList>
    </citation>
    <scope>NUCLEOTIDE SEQUENCE [LARGE SCALE GENOMIC DNA]</scope>
    <source>
        <strain evidence="13 14">PC14</strain>
    </source>
</reference>
<dbReference type="RefSeq" id="WP_264733597.1">
    <property type="nucleotide sequence ID" value="NZ_JAPDNR010000001.1"/>
</dbReference>
<evidence type="ECO:0000256" key="5">
    <source>
        <dbReference type="ARBA" id="ARBA00023077"/>
    </source>
</evidence>
<accession>A0ABT3IS32</accession>
<dbReference type="CDD" id="cd01347">
    <property type="entry name" value="ligand_gated_channel"/>
    <property type="match status" value="1"/>
</dbReference>
<evidence type="ECO:0000256" key="9">
    <source>
        <dbReference type="RuleBase" id="RU003357"/>
    </source>
</evidence>
<protein>
    <submittedName>
        <fullName evidence="13">TonB-dependent receptor</fullName>
    </submittedName>
</protein>
<keyword evidence="10" id="KW-0732">Signal</keyword>
<dbReference type="Pfam" id="PF00593">
    <property type="entry name" value="TonB_dep_Rec_b-barrel"/>
    <property type="match status" value="1"/>
</dbReference>
<dbReference type="PANTHER" id="PTHR47234:SF3">
    <property type="entry name" value="SECRETIN_TONB SHORT N-TERMINAL DOMAIN-CONTAINING PROTEIN"/>
    <property type="match status" value="1"/>
</dbReference>
<keyword evidence="4 8" id="KW-0812">Transmembrane</keyword>
<evidence type="ECO:0000256" key="2">
    <source>
        <dbReference type="ARBA" id="ARBA00022448"/>
    </source>
</evidence>
<dbReference type="Gene3D" id="2.60.40.1120">
    <property type="entry name" value="Carboxypeptidase-like, regulatory domain"/>
    <property type="match status" value="1"/>
</dbReference>
<keyword evidence="13" id="KW-0675">Receptor</keyword>
<dbReference type="InterPro" id="IPR037066">
    <property type="entry name" value="Plug_dom_sf"/>
</dbReference>
<dbReference type="InterPro" id="IPR036942">
    <property type="entry name" value="Beta-barrel_TonB_sf"/>
</dbReference>
<keyword evidence="2 8" id="KW-0813">Transport</keyword>
<evidence type="ECO:0000256" key="1">
    <source>
        <dbReference type="ARBA" id="ARBA00004571"/>
    </source>
</evidence>
<dbReference type="EMBL" id="JAPDNS010000002">
    <property type="protein sequence ID" value="MCW3486782.1"/>
    <property type="molecule type" value="Genomic_DNA"/>
</dbReference>
<feature type="signal peptide" evidence="10">
    <location>
        <begin position="1"/>
        <end position="26"/>
    </location>
</feature>
<evidence type="ECO:0000313" key="13">
    <source>
        <dbReference type="EMBL" id="MCW3486782.1"/>
    </source>
</evidence>
<keyword evidence="6 8" id="KW-0472">Membrane</keyword>
<comment type="similarity">
    <text evidence="8 9">Belongs to the TonB-dependent receptor family.</text>
</comment>
<comment type="caution">
    <text evidence="13">The sequence shown here is derived from an EMBL/GenBank/DDBJ whole genome shotgun (WGS) entry which is preliminary data.</text>
</comment>
<feature type="domain" description="TonB-dependent receptor-like beta-barrel" evidence="11">
    <location>
        <begin position="470"/>
        <end position="948"/>
    </location>
</feature>
<proteinExistence type="inferred from homology"/>
<keyword evidence="3 8" id="KW-1134">Transmembrane beta strand</keyword>
<evidence type="ECO:0000313" key="14">
    <source>
        <dbReference type="Proteomes" id="UP001207742"/>
    </source>
</evidence>
<dbReference type="Pfam" id="PF13715">
    <property type="entry name" value="CarbopepD_reg_2"/>
    <property type="match status" value="1"/>
</dbReference>
<dbReference type="InterPro" id="IPR012910">
    <property type="entry name" value="Plug_dom"/>
</dbReference>
<dbReference type="PROSITE" id="PS52016">
    <property type="entry name" value="TONB_DEPENDENT_REC_3"/>
    <property type="match status" value="1"/>
</dbReference>
<name>A0ABT3IS32_9BACT</name>
<keyword evidence="7 8" id="KW-0998">Cell outer membrane</keyword>
<dbReference type="Gene3D" id="2.170.130.10">
    <property type="entry name" value="TonB-dependent receptor, plug domain"/>
    <property type="match status" value="1"/>
</dbReference>
<dbReference type="SUPFAM" id="SSF56935">
    <property type="entry name" value="Porins"/>
    <property type="match status" value="1"/>
</dbReference>